<dbReference type="Gene3D" id="3.30.1490.100">
    <property type="entry name" value="DNA polymerase, Y-family, little finger domain"/>
    <property type="match status" value="1"/>
</dbReference>
<keyword evidence="7 17" id="KW-0548">Nucleotidyltransferase</keyword>
<keyword evidence="5 17" id="KW-0963">Cytoplasm</keyword>
<feature type="domain" description="UmuC" evidence="18">
    <location>
        <begin position="38"/>
        <end position="218"/>
    </location>
</feature>
<feature type="binding site" evidence="17">
    <location>
        <position position="42"/>
    </location>
    <ligand>
        <name>Mg(2+)</name>
        <dbReference type="ChEBI" id="CHEBI:18420"/>
    </ligand>
</feature>
<keyword evidence="14 17" id="KW-0234">DNA repair</keyword>
<dbReference type="NCBIfam" id="NF002751">
    <property type="entry name" value="PRK02794.1"/>
    <property type="match status" value="1"/>
</dbReference>
<dbReference type="InterPro" id="IPR024728">
    <property type="entry name" value="PolY_HhH_motif"/>
</dbReference>
<accession>A0A1W9HRV1</accession>
<sequence length="420" mass="45369">MATLCRDCLALSDVRLRRCDVCGSPRLVVHAQLAALSIAHVDCDAFYAAVEKRDNPALADVPLIIGGGTRGVVSTACYIARIAGVRSAMPMFKARALCPDAVVLPPNMRKYAAVGREVRQLMQTLTPLVEPISIDEAFLDLSGTGELHGGVPARTLAGFAGRVEKEIGITVSIGLSNRKFLAKIASDLDKPRGFSILSHEEAPAFLAPRPVSFLWGVGKSLADRLKADGLRTIGDLQKLDHATLHARYGAMGGRLAALSHGEDARRVDPDQADKSISAETTFHTNLSDQAGLEAILWRLSEKVAQRLKAKSLAGQVVTLKLKSADFKQRTRSRHLADATNLAHRIDEVARDLLAPECDGTRYRLIGVVLSDLCPAAHADPLDLIEPKRDKQKRAEGALDSIRARFGQAAIHSGRALRDQK</sequence>
<evidence type="ECO:0000256" key="9">
    <source>
        <dbReference type="ARBA" id="ARBA00022723"/>
    </source>
</evidence>
<dbReference type="PROSITE" id="PS50173">
    <property type="entry name" value="UMUC"/>
    <property type="match status" value="1"/>
</dbReference>
<dbReference type="Pfam" id="PF11798">
    <property type="entry name" value="IMS_HHH"/>
    <property type="match status" value="1"/>
</dbReference>
<evidence type="ECO:0000256" key="12">
    <source>
        <dbReference type="ARBA" id="ARBA00022932"/>
    </source>
</evidence>
<name>A0A1W9HRV1_9HYPH</name>
<dbReference type="GO" id="GO:0005829">
    <property type="term" value="C:cytosol"/>
    <property type="evidence" value="ECO:0007669"/>
    <property type="project" value="TreeGrafter"/>
</dbReference>
<keyword evidence="4 17" id="KW-0515">Mutator protein</keyword>
<evidence type="ECO:0000256" key="17">
    <source>
        <dbReference type="HAMAP-Rule" id="MF_01113"/>
    </source>
</evidence>
<comment type="cofactor">
    <cofactor evidence="17">
        <name>Mg(2+)</name>
        <dbReference type="ChEBI" id="CHEBI:18420"/>
    </cofactor>
    <text evidence="17">Binds 2 magnesium ions per subunit.</text>
</comment>
<keyword evidence="8 17" id="KW-0235">DNA replication</keyword>
<evidence type="ECO:0000256" key="8">
    <source>
        <dbReference type="ARBA" id="ARBA00022705"/>
    </source>
</evidence>
<evidence type="ECO:0000256" key="13">
    <source>
        <dbReference type="ARBA" id="ARBA00023125"/>
    </source>
</evidence>
<feature type="site" description="Substrate discrimination" evidence="17">
    <location>
        <position position="47"/>
    </location>
</feature>
<dbReference type="InterPro" id="IPR017961">
    <property type="entry name" value="DNA_pol_Y-fam_little_finger"/>
</dbReference>
<keyword evidence="13 17" id="KW-0238">DNA-binding</keyword>
<dbReference type="Pfam" id="PF11799">
    <property type="entry name" value="IMS_C"/>
    <property type="match status" value="1"/>
</dbReference>
<evidence type="ECO:0000313" key="19">
    <source>
        <dbReference type="EMBL" id="OQW50002.1"/>
    </source>
</evidence>
<comment type="subcellular location">
    <subcellularLocation>
        <location evidence="1 17">Cytoplasm</location>
    </subcellularLocation>
</comment>
<gene>
    <name evidence="17" type="primary">dinB</name>
    <name evidence="19" type="ORF">A4S15_13620</name>
</gene>
<evidence type="ECO:0000256" key="14">
    <source>
        <dbReference type="ARBA" id="ARBA00023204"/>
    </source>
</evidence>
<keyword evidence="10 17" id="KW-0227">DNA damage</keyword>
<evidence type="ECO:0000256" key="15">
    <source>
        <dbReference type="ARBA" id="ARBA00025589"/>
    </source>
</evidence>
<evidence type="ECO:0000256" key="2">
    <source>
        <dbReference type="ARBA" id="ARBA00010945"/>
    </source>
</evidence>
<dbReference type="InterPro" id="IPR036775">
    <property type="entry name" value="DNA_pol_Y-fam_lit_finger_sf"/>
</dbReference>
<evidence type="ECO:0000256" key="4">
    <source>
        <dbReference type="ARBA" id="ARBA00022457"/>
    </source>
</evidence>
<dbReference type="AlphaFoldDB" id="A0A1W9HRV1"/>
<dbReference type="GO" id="GO:0000287">
    <property type="term" value="F:magnesium ion binding"/>
    <property type="evidence" value="ECO:0007669"/>
    <property type="project" value="UniProtKB-UniRule"/>
</dbReference>
<dbReference type="FunFam" id="3.40.1170.60:FF:000001">
    <property type="entry name" value="DNA polymerase IV"/>
    <property type="match status" value="1"/>
</dbReference>
<dbReference type="EMBL" id="LWDL01000028">
    <property type="protein sequence ID" value="OQW50002.1"/>
    <property type="molecule type" value="Genomic_DNA"/>
</dbReference>
<dbReference type="STRING" id="1827387.A4S15_13620"/>
<dbReference type="PANTHER" id="PTHR11076">
    <property type="entry name" value="DNA REPAIR POLYMERASE UMUC / TRANSFERASE FAMILY MEMBER"/>
    <property type="match status" value="1"/>
</dbReference>
<keyword evidence="6 17" id="KW-0808">Transferase</keyword>
<evidence type="ECO:0000256" key="1">
    <source>
        <dbReference type="ARBA" id="ARBA00004496"/>
    </source>
</evidence>
<dbReference type="CDD" id="cd03586">
    <property type="entry name" value="PolY_Pol_IV_kappa"/>
    <property type="match status" value="1"/>
</dbReference>
<dbReference type="GO" id="GO:0006281">
    <property type="term" value="P:DNA repair"/>
    <property type="evidence" value="ECO:0007669"/>
    <property type="project" value="UniProtKB-UniRule"/>
</dbReference>
<dbReference type="HAMAP" id="MF_01113">
    <property type="entry name" value="DNApol_IV"/>
    <property type="match status" value="1"/>
</dbReference>
<evidence type="ECO:0000256" key="3">
    <source>
        <dbReference type="ARBA" id="ARBA00011245"/>
    </source>
</evidence>
<dbReference type="GO" id="GO:0003684">
    <property type="term" value="F:damaged DNA binding"/>
    <property type="evidence" value="ECO:0007669"/>
    <property type="project" value="InterPro"/>
</dbReference>
<dbReference type="InterPro" id="IPR001126">
    <property type="entry name" value="UmuC"/>
</dbReference>
<evidence type="ECO:0000256" key="16">
    <source>
        <dbReference type="ARBA" id="ARBA00049244"/>
    </source>
</evidence>
<dbReference type="Gene3D" id="3.30.70.270">
    <property type="match status" value="1"/>
</dbReference>
<evidence type="ECO:0000256" key="5">
    <source>
        <dbReference type="ARBA" id="ARBA00022490"/>
    </source>
</evidence>
<dbReference type="InterPro" id="IPR043502">
    <property type="entry name" value="DNA/RNA_pol_sf"/>
</dbReference>
<dbReference type="NCBIfam" id="NF002677">
    <property type="entry name" value="PRK02406.1"/>
    <property type="match status" value="1"/>
</dbReference>
<evidence type="ECO:0000256" key="10">
    <source>
        <dbReference type="ARBA" id="ARBA00022763"/>
    </source>
</evidence>
<evidence type="ECO:0000256" key="11">
    <source>
        <dbReference type="ARBA" id="ARBA00022842"/>
    </source>
</evidence>
<comment type="similarity">
    <text evidence="2 17">Belongs to the DNA polymerase type-Y family.</text>
</comment>
<dbReference type="InterPro" id="IPR043128">
    <property type="entry name" value="Rev_trsase/Diguanyl_cyclase"/>
</dbReference>
<feature type="active site" evidence="17">
    <location>
        <position position="136"/>
    </location>
</feature>
<comment type="function">
    <text evidence="15 17">Poorly processive, error-prone DNA polymerase involved in untargeted mutagenesis. Copies undamaged DNA at stalled replication forks, which arise in vivo from mismatched or misaligned primer ends. These misaligned primers can be extended by PolIV. Exhibits no 3'-5' exonuclease (proofreading) activity. May be involved in translesional synthesis, in conjunction with the beta clamp from PolIII.</text>
</comment>
<dbReference type="FunFam" id="3.30.1490.100:FF:000004">
    <property type="entry name" value="DNA polymerase IV"/>
    <property type="match status" value="1"/>
</dbReference>
<evidence type="ECO:0000256" key="6">
    <source>
        <dbReference type="ARBA" id="ARBA00022679"/>
    </source>
</evidence>
<comment type="caution">
    <text evidence="19">The sequence shown here is derived from an EMBL/GenBank/DDBJ whole genome shotgun (WGS) entry which is preliminary data.</text>
</comment>
<evidence type="ECO:0000259" key="18">
    <source>
        <dbReference type="PROSITE" id="PS50173"/>
    </source>
</evidence>
<reference evidence="19 20" key="1">
    <citation type="journal article" date="2017" name="Water Res.">
        <title>Comammox in drinking water systems.</title>
        <authorList>
            <person name="Wang Y."/>
            <person name="Ma L."/>
            <person name="Mao Y."/>
            <person name="Jiang X."/>
            <person name="Xia Y."/>
            <person name="Yu K."/>
            <person name="Li B."/>
            <person name="Zhang T."/>
        </authorList>
    </citation>
    <scope>NUCLEOTIDE SEQUENCE [LARGE SCALE GENOMIC DNA]</scope>
    <source>
        <strain evidence="19">SG_bin8</strain>
    </source>
</reference>
<dbReference type="GO" id="GO:0042276">
    <property type="term" value="P:error-prone translesion synthesis"/>
    <property type="evidence" value="ECO:0007669"/>
    <property type="project" value="TreeGrafter"/>
</dbReference>
<dbReference type="EC" id="2.7.7.7" evidence="17"/>
<dbReference type="GO" id="GO:0006261">
    <property type="term" value="P:DNA-templated DNA replication"/>
    <property type="evidence" value="ECO:0007669"/>
    <property type="project" value="UniProtKB-UniRule"/>
</dbReference>
<dbReference type="SUPFAM" id="SSF56672">
    <property type="entry name" value="DNA/RNA polymerases"/>
    <property type="match status" value="1"/>
</dbReference>
<dbReference type="SUPFAM" id="SSF100879">
    <property type="entry name" value="Lesion bypass DNA polymerase (Y-family), little finger domain"/>
    <property type="match status" value="1"/>
</dbReference>
<comment type="catalytic activity">
    <reaction evidence="16 17">
        <text>DNA(n) + a 2'-deoxyribonucleoside 5'-triphosphate = DNA(n+1) + diphosphate</text>
        <dbReference type="Rhea" id="RHEA:22508"/>
        <dbReference type="Rhea" id="RHEA-COMP:17339"/>
        <dbReference type="Rhea" id="RHEA-COMP:17340"/>
        <dbReference type="ChEBI" id="CHEBI:33019"/>
        <dbReference type="ChEBI" id="CHEBI:61560"/>
        <dbReference type="ChEBI" id="CHEBI:173112"/>
        <dbReference type="EC" id="2.7.7.7"/>
    </reaction>
</comment>
<dbReference type="InterPro" id="IPR022880">
    <property type="entry name" value="DNApol_IV"/>
</dbReference>
<dbReference type="GO" id="GO:0003887">
    <property type="term" value="F:DNA-directed DNA polymerase activity"/>
    <property type="evidence" value="ECO:0007669"/>
    <property type="project" value="UniProtKB-UniRule"/>
</dbReference>
<proteinExistence type="inferred from homology"/>
<keyword evidence="12 17" id="KW-0239">DNA-directed DNA polymerase</keyword>
<dbReference type="GO" id="GO:0009432">
    <property type="term" value="P:SOS response"/>
    <property type="evidence" value="ECO:0007669"/>
    <property type="project" value="TreeGrafter"/>
</dbReference>
<dbReference type="Pfam" id="PF00817">
    <property type="entry name" value="IMS"/>
    <property type="match status" value="1"/>
</dbReference>
<organism evidence="19 20">
    <name type="scientific">Candidatus Raskinella chloraquaticus</name>
    <dbReference type="NCBI Taxonomy" id="1951219"/>
    <lineage>
        <taxon>Bacteria</taxon>
        <taxon>Pseudomonadati</taxon>
        <taxon>Pseudomonadota</taxon>
        <taxon>Alphaproteobacteria</taxon>
        <taxon>Hyphomicrobiales</taxon>
        <taxon>Phreatobacteraceae</taxon>
        <taxon>Candidatus Raskinella</taxon>
    </lineage>
</organism>
<protein>
    <recommendedName>
        <fullName evidence="17">DNA polymerase IV</fullName>
        <shortName evidence="17">Pol IV</shortName>
        <ecNumber evidence="17">2.7.7.7</ecNumber>
    </recommendedName>
</protein>
<keyword evidence="11 17" id="KW-0460">Magnesium</keyword>
<feature type="binding site" evidence="17">
    <location>
        <position position="135"/>
    </location>
    <ligand>
        <name>Mg(2+)</name>
        <dbReference type="ChEBI" id="CHEBI:18420"/>
    </ligand>
</feature>
<keyword evidence="9 17" id="KW-0479">Metal-binding</keyword>
<dbReference type="InterPro" id="IPR050116">
    <property type="entry name" value="DNA_polymerase-Y"/>
</dbReference>
<dbReference type="Proteomes" id="UP000192872">
    <property type="component" value="Unassembled WGS sequence"/>
</dbReference>
<dbReference type="Gene3D" id="3.40.1170.60">
    <property type="match status" value="1"/>
</dbReference>
<dbReference type="RefSeq" id="WP_376802797.1">
    <property type="nucleotide sequence ID" value="NZ_DBNB01000035.1"/>
</dbReference>
<evidence type="ECO:0000256" key="7">
    <source>
        <dbReference type="ARBA" id="ARBA00022695"/>
    </source>
</evidence>
<comment type="subunit">
    <text evidence="3 17">Monomer.</text>
</comment>
<dbReference type="Gene3D" id="1.10.150.20">
    <property type="entry name" value="5' to 3' exonuclease, C-terminal subdomain"/>
    <property type="match status" value="1"/>
</dbReference>
<dbReference type="PANTHER" id="PTHR11076:SF33">
    <property type="entry name" value="DNA POLYMERASE KAPPA"/>
    <property type="match status" value="1"/>
</dbReference>
<evidence type="ECO:0000313" key="20">
    <source>
        <dbReference type="Proteomes" id="UP000192872"/>
    </source>
</evidence>